<evidence type="ECO:0000256" key="5">
    <source>
        <dbReference type="ARBA" id="ARBA00023049"/>
    </source>
</evidence>
<evidence type="ECO:0000313" key="11">
    <source>
        <dbReference type="Proteomes" id="UP000655420"/>
    </source>
</evidence>
<dbReference type="GO" id="GO:0004222">
    <property type="term" value="F:metalloendopeptidase activity"/>
    <property type="evidence" value="ECO:0007669"/>
    <property type="project" value="InterPro"/>
</dbReference>
<feature type="domain" description="Peptidase M48" evidence="8">
    <location>
        <begin position="177"/>
        <end position="344"/>
    </location>
</feature>
<sequence length="376" mass="40336">MAESTRYALLESDGRYFDGLSSRPREVILGFRERSLIIRTMRDEVLTHWPLASLRAVSARHDRPVQIVPNLESDERLVVSDETMIEAITTVCPDLYHRPVDHRGMRRAIVWGLGAVGAVLAMVFVLIPALAGQLALMIPPERERALGDALVGQLTQILDLGGSTSRFCIEAEGREALDRMAARLGGGARLPYPLRLDVLDHGMINAVALPGGRILVFRGLIDSAATPEEVAGVLAHEIGHAIHRDPTVVTLRAAGTAGLLGLLIGDIFGASAIAAASDAALNASYQREAEARADEVALQLLAEAGLPSRPFAQFFERLEAQHGSTPLALRYFASHPELAERAGRAAAADTIGDGAFTPALSDRDWIALKGICSTRG</sequence>
<evidence type="ECO:0000313" key="10">
    <source>
        <dbReference type="EMBL" id="MBK0399418.1"/>
    </source>
</evidence>
<comment type="caution">
    <text evidence="10">The sequence shown here is derived from an EMBL/GenBank/DDBJ whole genome shotgun (WGS) entry which is preliminary data.</text>
</comment>
<name>A0A8J7SDS9_9RHOB</name>
<dbReference type="InterPro" id="IPR051156">
    <property type="entry name" value="Mito/Outer_Membr_Metalloprot"/>
</dbReference>
<comment type="similarity">
    <text evidence="6">Belongs to the peptidase M48 family.</text>
</comment>
<feature type="transmembrane region" description="Helical" evidence="7">
    <location>
        <begin position="108"/>
        <end position="131"/>
    </location>
</feature>
<protein>
    <submittedName>
        <fullName evidence="10">M48 family metallopeptidase</fullName>
    </submittedName>
</protein>
<dbReference type="PANTHER" id="PTHR22726:SF1">
    <property type="entry name" value="METALLOENDOPEPTIDASE OMA1, MITOCHONDRIAL"/>
    <property type="match status" value="1"/>
</dbReference>
<keyword evidence="7" id="KW-1133">Transmembrane helix</keyword>
<dbReference type="RefSeq" id="WP_200609626.1">
    <property type="nucleotide sequence ID" value="NZ_JAEHHL010000005.1"/>
</dbReference>
<dbReference type="Pfam" id="PF23368">
    <property type="entry name" value="DUF7092"/>
    <property type="match status" value="1"/>
</dbReference>
<dbReference type="InterPro" id="IPR001915">
    <property type="entry name" value="Peptidase_M48"/>
</dbReference>
<feature type="domain" description="DUF7092" evidence="9">
    <location>
        <begin position="13"/>
        <end position="87"/>
    </location>
</feature>
<evidence type="ECO:0000256" key="4">
    <source>
        <dbReference type="ARBA" id="ARBA00022833"/>
    </source>
</evidence>
<dbReference type="GO" id="GO:0016020">
    <property type="term" value="C:membrane"/>
    <property type="evidence" value="ECO:0007669"/>
    <property type="project" value="TreeGrafter"/>
</dbReference>
<dbReference type="Proteomes" id="UP000655420">
    <property type="component" value="Unassembled WGS sequence"/>
</dbReference>
<evidence type="ECO:0000256" key="1">
    <source>
        <dbReference type="ARBA" id="ARBA00022670"/>
    </source>
</evidence>
<dbReference type="AlphaFoldDB" id="A0A8J7SDS9"/>
<dbReference type="CDD" id="cd07332">
    <property type="entry name" value="M48C_Oma1_like"/>
    <property type="match status" value="1"/>
</dbReference>
<keyword evidence="5 6" id="KW-0482">Metalloprotease</keyword>
<accession>A0A8J7SDS9</accession>
<evidence type="ECO:0000256" key="6">
    <source>
        <dbReference type="RuleBase" id="RU003983"/>
    </source>
</evidence>
<dbReference type="EMBL" id="JAEHHL010000005">
    <property type="protein sequence ID" value="MBK0399418.1"/>
    <property type="molecule type" value="Genomic_DNA"/>
</dbReference>
<dbReference type="GO" id="GO:0051603">
    <property type="term" value="P:proteolysis involved in protein catabolic process"/>
    <property type="evidence" value="ECO:0007669"/>
    <property type="project" value="TreeGrafter"/>
</dbReference>
<organism evidence="10 11">
    <name type="scientific">Thermohalobaculum xanthum</name>
    <dbReference type="NCBI Taxonomy" id="2753746"/>
    <lineage>
        <taxon>Bacteria</taxon>
        <taxon>Pseudomonadati</taxon>
        <taxon>Pseudomonadota</taxon>
        <taxon>Alphaproteobacteria</taxon>
        <taxon>Rhodobacterales</taxon>
        <taxon>Paracoccaceae</taxon>
        <taxon>Thermohalobaculum</taxon>
    </lineage>
</organism>
<keyword evidence="3 6" id="KW-0378">Hydrolase</keyword>
<dbReference type="GO" id="GO:0046872">
    <property type="term" value="F:metal ion binding"/>
    <property type="evidence" value="ECO:0007669"/>
    <property type="project" value="UniProtKB-KW"/>
</dbReference>
<gene>
    <name evidence="10" type="ORF">H0I76_09465</name>
</gene>
<keyword evidence="7" id="KW-0472">Membrane</keyword>
<evidence type="ECO:0000259" key="8">
    <source>
        <dbReference type="Pfam" id="PF01435"/>
    </source>
</evidence>
<proteinExistence type="inferred from homology"/>
<dbReference type="Pfam" id="PF01435">
    <property type="entry name" value="Peptidase_M48"/>
    <property type="match status" value="1"/>
</dbReference>
<evidence type="ECO:0000256" key="7">
    <source>
        <dbReference type="SAM" id="Phobius"/>
    </source>
</evidence>
<evidence type="ECO:0000259" key="9">
    <source>
        <dbReference type="Pfam" id="PF23368"/>
    </source>
</evidence>
<keyword evidence="4 6" id="KW-0862">Zinc</keyword>
<dbReference type="Gene3D" id="3.30.2010.10">
    <property type="entry name" value="Metalloproteases ('zincins'), catalytic domain"/>
    <property type="match status" value="1"/>
</dbReference>
<dbReference type="PANTHER" id="PTHR22726">
    <property type="entry name" value="METALLOENDOPEPTIDASE OMA1"/>
    <property type="match status" value="1"/>
</dbReference>
<comment type="cofactor">
    <cofactor evidence="6">
        <name>Zn(2+)</name>
        <dbReference type="ChEBI" id="CHEBI:29105"/>
    </cofactor>
    <text evidence="6">Binds 1 zinc ion per subunit.</text>
</comment>
<keyword evidence="7" id="KW-0812">Transmembrane</keyword>
<reference evidence="10" key="1">
    <citation type="submission" date="2020-12" db="EMBL/GenBank/DDBJ databases">
        <title>Bacterial taxonomy.</title>
        <authorList>
            <person name="Pan X."/>
        </authorList>
    </citation>
    <scope>NUCLEOTIDE SEQUENCE</scope>
    <source>
        <strain evidence="10">M0105</strain>
    </source>
</reference>
<dbReference type="InterPro" id="IPR055518">
    <property type="entry name" value="DUF7092"/>
</dbReference>
<keyword evidence="1 6" id="KW-0645">Protease</keyword>
<keyword evidence="11" id="KW-1185">Reference proteome</keyword>
<evidence type="ECO:0000256" key="2">
    <source>
        <dbReference type="ARBA" id="ARBA00022723"/>
    </source>
</evidence>
<evidence type="ECO:0000256" key="3">
    <source>
        <dbReference type="ARBA" id="ARBA00022801"/>
    </source>
</evidence>
<keyword evidence="2" id="KW-0479">Metal-binding</keyword>